<keyword evidence="5" id="KW-0547">Nucleotide-binding</keyword>
<evidence type="ECO:0000256" key="5">
    <source>
        <dbReference type="ARBA" id="ARBA00022741"/>
    </source>
</evidence>
<protein>
    <recommendedName>
        <fullName evidence="1">RNA-directed RNA polymerase</fullName>
        <ecNumber evidence="1">2.7.7.48</ecNumber>
    </recommendedName>
    <alternativeName>
        <fullName evidence="7">RNA replicase beta chain</fullName>
    </alternativeName>
</protein>
<dbReference type="GO" id="GO:0003968">
    <property type="term" value="F:RNA-directed RNA polymerase activity"/>
    <property type="evidence" value="ECO:0007669"/>
    <property type="project" value="UniProtKB-KW"/>
</dbReference>
<proteinExistence type="predicted"/>
<keyword evidence="2 11" id="KW-0696">RNA-directed RNA polymerase</keyword>
<dbReference type="SUPFAM" id="SSF56672">
    <property type="entry name" value="DNA/RNA polymerases"/>
    <property type="match status" value="1"/>
</dbReference>
<dbReference type="InterPro" id="IPR043502">
    <property type="entry name" value="DNA/RNA_pol_sf"/>
</dbReference>
<comment type="catalytic activity">
    <reaction evidence="8">
        <text>RNA(n) + a ribonucleoside 5'-triphosphate = RNA(n+1) + diphosphate</text>
        <dbReference type="Rhea" id="RHEA:21248"/>
        <dbReference type="Rhea" id="RHEA-COMP:14527"/>
        <dbReference type="Rhea" id="RHEA-COMP:17342"/>
        <dbReference type="ChEBI" id="CHEBI:33019"/>
        <dbReference type="ChEBI" id="CHEBI:61557"/>
        <dbReference type="ChEBI" id="CHEBI:140395"/>
        <dbReference type="EC" id="2.7.7.48"/>
    </reaction>
</comment>
<evidence type="ECO:0000256" key="8">
    <source>
        <dbReference type="ARBA" id="ARBA00048744"/>
    </source>
</evidence>
<sequence length="596" mass="66983">MDNRPVAIYQSLEADLRPYLGHLPPVEVYQDGSPSYASVAAAHHQMDNVLKKYIESSDDADRKAMDVFLASNKKCEGWVHPAEQPSVTEGDLMLVNQFSKVLEDFFLVLLGKGTELDWYSILQNGRSGPGSAIGATGFSYYAKHFSSRLTATSNSLVQLYKAHAGFYPEFSNAEIIRQENYGSPELVQGSRISFAPKTAEISRMICVEPIVNMYLQLGLGSLIERRLNRFFFIDLAQQPARNRRLAMLGSETETDSISTIDLKSASDSISLRLLGAFVPQEWQSAILECRSPVASAVGSEAVRLHMVSTMGNGFTFPLQTALFASIVVAALSLDYPYDQARKCWSLNNPEGMWSVFGDDIIVKSSHYHRVVRLLELLGFEVNSNKSFSSGRFRESCGHDYYRGCNIRPVYVRRLKTDQDVASLINLFNEWSARTGLLIPQTMGLLWSFFKKVPHLVPFAENNDAGVRVPWSLMENAGNRGIYKSTELQSYSYKRWQSHAPKIRISEGRVHVPRGLRQLIYNPSGLFEAYLRGEIRRGAITVRTNGPLPYDTKRAVTPYWDYQHTTVESELYGSDIDKALWDIVTTSNIGHLVCSRS</sequence>
<organism evidence="11">
    <name type="scientific">Leviviridae sp</name>
    <dbReference type="NCBI Taxonomy" id="2027243"/>
    <lineage>
        <taxon>Viruses</taxon>
        <taxon>Riboviria</taxon>
        <taxon>Orthornavirae</taxon>
        <taxon>Lenarviricota</taxon>
        <taxon>Leviviricetes</taxon>
        <taxon>Norzivirales</taxon>
        <taxon>Fiersviridae</taxon>
    </lineage>
</organism>
<feature type="binding site" evidence="9">
    <location>
        <position position="358"/>
    </location>
    <ligand>
        <name>Mg(2+)</name>
        <dbReference type="ChEBI" id="CHEBI:18420"/>
        <label>2</label>
    </ligand>
</feature>
<accession>A0A514DBA4</accession>
<evidence type="ECO:0000256" key="9">
    <source>
        <dbReference type="PIRSR" id="PIRSR605093-1"/>
    </source>
</evidence>
<evidence type="ECO:0000259" key="10">
    <source>
        <dbReference type="PROSITE" id="PS50522"/>
    </source>
</evidence>
<evidence type="ECO:0000256" key="4">
    <source>
        <dbReference type="ARBA" id="ARBA00022695"/>
    </source>
</evidence>
<name>A0A514DBA4_9VIRU</name>
<dbReference type="GO" id="GO:0039694">
    <property type="term" value="P:viral RNA genome replication"/>
    <property type="evidence" value="ECO:0007669"/>
    <property type="project" value="InterPro"/>
</dbReference>
<keyword evidence="6" id="KW-0693">Viral RNA replication</keyword>
<evidence type="ECO:0000256" key="1">
    <source>
        <dbReference type="ARBA" id="ARBA00012494"/>
    </source>
</evidence>
<evidence type="ECO:0000256" key="3">
    <source>
        <dbReference type="ARBA" id="ARBA00022679"/>
    </source>
</evidence>
<dbReference type="InterPro" id="IPR007096">
    <property type="entry name" value="RNA-dir_Rpol_cat_phage"/>
</dbReference>
<gene>
    <name evidence="11" type="ORF">H4RhizoLitter20158_000003</name>
</gene>
<keyword evidence="9" id="KW-0460">Magnesium</keyword>
<dbReference type="InterPro" id="IPR005093">
    <property type="entry name" value="RNArep_beta"/>
</dbReference>
<keyword evidence="4" id="KW-0548">Nucleotidyltransferase</keyword>
<dbReference type="Pfam" id="PF03431">
    <property type="entry name" value="RNA_replicase_B"/>
    <property type="match status" value="1"/>
</dbReference>
<keyword evidence="3" id="KW-0808">Transferase</keyword>
<reference evidence="11" key="1">
    <citation type="submission" date="2019-05" db="EMBL/GenBank/DDBJ databases">
        <title>Metatranscriptomic reconstruction reveals RNA viruses with the potential to shape carbon cycling in soil.</title>
        <authorList>
            <person name="Starr E.P."/>
            <person name="Nuccio E."/>
            <person name="Pett-Ridge J."/>
            <person name="Banfield J.F."/>
            <person name="Firestone M.K."/>
        </authorList>
    </citation>
    <scope>NUCLEOTIDE SEQUENCE</scope>
    <source>
        <strain evidence="11">H4_Rhizo_Litter_20_scaffold_158</strain>
    </source>
</reference>
<evidence type="ECO:0000256" key="6">
    <source>
        <dbReference type="ARBA" id="ARBA00022953"/>
    </source>
</evidence>
<dbReference type="EC" id="2.7.7.48" evidence="1"/>
<evidence type="ECO:0000256" key="7">
    <source>
        <dbReference type="ARBA" id="ARBA00030248"/>
    </source>
</evidence>
<dbReference type="PROSITE" id="PS50522">
    <property type="entry name" value="RDRP_PHAGE"/>
    <property type="match status" value="1"/>
</dbReference>
<feature type="binding site" evidence="9">
    <location>
        <position position="261"/>
    </location>
    <ligand>
        <name>Mg(2+)</name>
        <dbReference type="ChEBI" id="CHEBI:18420"/>
        <label>2</label>
    </ligand>
</feature>
<keyword evidence="9" id="KW-0479">Metal-binding</keyword>
<feature type="binding site" evidence="9">
    <location>
        <position position="359"/>
    </location>
    <ligand>
        <name>Mg(2+)</name>
        <dbReference type="ChEBI" id="CHEBI:18420"/>
        <label>2</label>
    </ligand>
</feature>
<comment type="cofactor">
    <cofactor evidence="9">
        <name>Mg(2+)</name>
        <dbReference type="ChEBI" id="CHEBI:18420"/>
    </cofactor>
    <text evidence="9">Binds 2 Mg(2+) per subunit.</text>
</comment>
<dbReference type="EMBL" id="MN035847">
    <property type="protein sequence ID" value="QDH90886.1"/>
    <property type="molecule type" value="Genomic_RNA"/>
</dbReference>
<dbReference type="GO" id="GO:0046872">
    <property type="term" value="F:metal ion binding"/>
    <property type="evidence" value="ECO:0007669"/>
    <property type="project" value="UniProtKB-KW"/>
</dbReference>
<feature type="domain" description="RdRp catalytic" evidence="10">
    <location>
        <begin position="246"/>
        <end position="390"/>
    </location>
</feature>
<evidence type="ECO:0000313" key="11">
    <source>
        <dbReference type="EMBL" id="QDH90886.1"/>
    </source>
</evidence>
<evidence type="ECO:0000256" key="2">
    <source>
        <dbReference type="ARBA" id="ARBA00022484"/>
    </source>
</evidence>
<dbReference type="GO" id="GO:0000166">
    <property type="term" value="F:nucleotide binding"/>
    <property type="evidence" value="ECO:0007669"/>
    <property type="project" value="UniProtKB-KW"/>
</dbReference>